<evidence type="ECO:0000313" key="2">
    <source>
        <dbReference type="EMBL" id="KPX22268.1"/>
    </source>
</evidence>
<evidence type="ECO:0000313" key="3">
    <source>
        <dbReference type="Proteomes" id="UP000050346"/>
    </source>
</evidence>
<dbReference type="AlphaFoldDB" id="A0A0P9U9S6"/>
<name>A0A0P9U9S6_PSEA0</name>
<dbReference type="PATRIC" id="fig|235272.12.peg.2661"/>
<dbReference type="RefSeq" id="WP_155516242.1">
    <property type="nucleotide sequence ID" value="NZ_JYHG01000008.1"/>
</dbReference>
<comment type="caution">
    <text evidence="2">The sequence shown here is derived from an EMBL/GenBank/DDBJ whole genome shotgun (WGS) entry which is preliminary data.</text>
</comment>
<keyword evidence="1" id="KW-0732">Signal</keyword>
<dbReference type="Proteomes" id="UP000050346">
    <property type="component" value="Unassembled WGS sequence"/>
</dbReference>
<gene>
    <name evidence="2" type="ORF">ALO71_01970</name>
</gene>
<organism evidence="2 3">
    <name type="scientific">Pseudomonas amygdali pv. dendropanacis</name>
    <dbReference type="NCBI Taxonomy" id="235272"/>
    <lineage>
        <taxon>Bacteria</taxon>
        <taxon>Pseudomonadati</taxon>
        <taxon>Pseudomonadota</taxon>
        <taxon>Gammaproteobacteria</taxon>
        <taxon>Pseudomonadales</taxon>
        <taxon>Pseudomonadaceae</taxon>
        <taxon>Pseudomonas</taxon>
        <taxon>Pseudomonas amygdali</taxon>
    </lineage>
</organism>
<protein>
    <submittedName>
        <fullName evidence="2">Putative autotransporter</fullName>
    </submittedName>
</protein>
<accession>A0A0P9U9S6</accession>
<reference evidence="2 3" key="1">
    <citation type="submission" date="2015-09" db="EMBL/GenBank/DDBJ databases">
        <title>Genome announcement of multiple Pseudomonas syringae strains.</title>
        <authorList>
            <person name="Thakur S."/>
            <person name="Wang P.W."/>
            <person name="Gong Y."/>
            <person name="Weir B.S."/>
            <person name="Guttman D.S."/>
        </authorList>
    </citation>
    <scope>NUCLEOTIDE SEQUENCE [LARGE SCALE GENOMIC DNA]</scope>
    <source>
        <strain evidence="2 3">ICMP9150</strain>
    </source>
</reference>
<feature type="signal peptide" evidence="1">
    <location>
        <begin position="1"/>
        <end position="33"/>
    </location>
</feature>
<dbReference type="EMBL" id="LJQG01000075">
    <property type="protein sequence ID" value="KPX22268.1"/>
    <property type="molecule type" value="Genomic_DNA"/>
</dbReference>
<feature type="chain" id="PRO_5006169589" evidence="1">
    <location>
        <begin position="34"/>
        <end position="153"/>
    </location>
</feature>
<proteinExistence type="predicted"/>
<sequence length="153" mass="15712">MSSRRSNVVKSRGGAFQLAVIAFGALANVQASAAASASSDNNGLSLDTEAVTGLWPDEKLPDETVRRAEIITVGPDTPFDSYHIGDQSILNIVGGRADQVVVRDATVNIQSGVVESGISLSDALGSLSNATVKNATDSGIVLHGVMGSMEGLK</sequence>
<evidence type="ECO:0000256" key="1">
    <source>
        <dbReference type="SAM" id="SignalP"/>
    </source>
</evidence>